<dbReference type="PANTHER" id="PTHR21347">
    <property type="entry name" value="CLEFT LIP AND PALATE ASSOCIATED TRANSMEMBRANE PROTEIN-RELATED"/>
    <property type="match status" value="1"/>
</dbReference>
<feature type="compositionally biased region" description="Low complexity" evidence="6">
    <location>
        <begin position="1"/>
        <end position="11"/>
    </location>
</feature>
<feature type="transmembrane region" description="Helical" evidence="7">
    <location>
        <begin position="355"/>
        <end position="371"/>
    </location>
</feature>
<dbReference type="InParanoid" id="A0A2V0NZK6"/>
<keyword evidence="4 7" id="KW-1133">Transmembrane helix</keyword>
<dbReference type="FunCoup" id="A0A2V0NZK6">
    <property type="interactions" value="2243"/>
</dbReference>
<evidence type="ECO:0000313" key="8">
    <source>
        <dbReference type="EMBL" id="GBF90245.1"/>
    </source>
</evidence>
<dbReference type="InterPro" id="IPR008429">
    <property type="entry name" value="CLPTM1"/>
</dbReference>
<feature type="transmembrane region" description="Helical" evidence="7">
    <location>
        <begin position="434"/>
        <end position="453"/>
    </location>
</feature>
<comment type="subcellular location">
    <subcellularLocation>
        <location evidence="1">Membrane</location>
        <topology evidence="1">Multi-pass membrane protein</topology>
    </subcellularLocation>
</comment>
<dbReference type="GO" id="GO:0016020">
    <property type="term" value="C:membrane"/>
    <property type="evidence" value="ECO:0007669"/>
    <property type="project" value="UniProtKB-SubCell"/>
</dbReference>
<sequence>MPPRGAVAAAGPPGGPAEGQQQPQAAGGSFLSGLLRMAVMWYLFNMFKPGGQTKTAGGAGAVGTVRPLYVRGELLDLRVFLSEAPRLESFKDGQLIWQQNNVPLGTAPESKFTYTYTPSEAVKNNGSVYLHAVFSIAGSNPEAREELPPGAVFTKTLSLIRYMPRPKNKTGVNLLSAEGGPVTTPKTVTAAEPSKWVSFWKPNATIAVADHFNAYQQGAVPPQMRDMFAYADGSGERYLPIAYFDEFWLLRDRLLPVNDTVTELPLHLVLKTASIWWMQLQQQMDQSFSMQVNMGVAGDGESDEVKRIFLEGNPVLLAITMVVSLFHSVFDFMAFKNDVAFWKDNRSMEGLSARSVMVNAFCQAVIFFYLLDNETSTVVLISSGVGTAIEFWKVTKAFDVSTTRTFPFISVRDKASYTDARHNTNMHDKDAMRYLSYALYPCVIGYSLYTLKYETHRSWYSWVLGSLVGAVYTFGFILMCPQLYLNYKLKSVAHLPWRQMTYKFLNTIIDDLFAFVIKMPTLHRLSVFRDDIIFMIFLYQRWIYRVDKSRVNEFGFSGEMAEEREKRQLLEADGTAGGGEGGAAATAGAAGAIEGPPAEGARRRKAAAAAGSSEEQADGKPSEAAAEAPDSRKDK</sequence>
<reference evidence="8 9" key="1">
    <citation type="journal article" date="2018" name="Sci. Rep.">
        <title>Raphidocelis subcapitata (=Pseudokirchneriella subcapitata) provides an insight into genome evolution and environmental adaptations in the Sphaeropleales.</title>
        <authorList>
            <person name="Suzuki S."/>
            <person name="Yamaguchi H."/>
            <person name="Nakajima N."/>
            <person name="Kawachi M."/>
        </authorList>
    </citation>
    <scope>NUCLEOTIDE SEQUENCE [LARGE SCALE GENOMIC DNA]</scope>
    <source>
        <strain evidence="8 9">NIES-35</strain>
    </source>
</reference>
<accession>A0A2V0NZK6</accession>
<keyword evidence="3 7" id="KW-0812">Transmembrane</keyword>
<name>A0A2V0NZK6_9CHLO</name>
<dbReference type="PANTHER" id="PTHR21347:SF0">
    <property type="entry name" value="LIPID SCRAMBLASE CLPTM1L"/>
    <property type="match status" value="1"/>
</dbReference>
<evidence type="ECO:0000256" key="2">
    <source>
        <dbReference type="ARBA" id="ARBA00009310"/>
    </source>
</evidence>
<evidence type="ECO:0008006" key="10">
    <source>
        <dbReference type="Google" id="ProtNLM"/>
    </source>
</evidence>
<feature type="transmembrane region" description="Helical" evidence="7">
    <location>
        <begin position="315"/>
        <end position="335"/>
    </location>
</feature>
<comment type="similarity">
    <text evidence="2">Belongs to the CLPTM1 family.</text>
</comment>
<feature type="region of interest" description="Disordered" evidence="6">
    <location>
        <begin position="573"/>
        <end position="635"/>
    </location>
</feature>
<feature type="compositionally biased region" description="Low complexity" evidence="6">
    <location>
        <begin position="583"/>
        <end position="599"/>
    </location>
</feature>
<keyword evidence="5 7" id="KW-0472">Membrane</keyword>
<feature type="transmembrane region" description="Helical" evidence="7">
    <location>
        <begin position="459"/>
        <end position="480"/>
    </location>
</feature>
<evidence type="ECO:0000256" key="1">
    <source>
        <dbReference type="ARBA" id="ARBA00004141"/>
    </source>
</evidence>
<evidence type="ECO:0000256" key="6">
    <source>
        <dbReference type="SAM" id="MobiDB-lite"/>
    </source>
</evidence>
<evidence type="ECO:0000256" key="7">
    <source>
        <dbReference type="SAM" id="Phobius"/>
    </source>
</evidence>
<evidence type="ECO:0000256" key="3">
    <source>
        <dbReference type="ARBA" id="ARBA00022692"/>
    </source>
</evidence>
<feature type="region of interest" description="Disordered" evidence="6">
    <location>
        <begin position="1"/>
        <end position="26"/>
    </location>
</feature>
<dbReference type="Proteomes" id="UP000247498">
    <property type="component" value="Unassembled WGS sequence"/>
</dbReference>
<dbReference type="EMBL" id="BDRX01000015">
    <property type="protein sequence ID" value="GBF90245.1"/>
    <property type="molecule type" value="Genomic_DNA"/>
</dbReference>
<dbReference type="Pfam" id="PF05602">
    <property type="entry name" value="CLPTM1"/>
    <property type="match status" value="1"/>
</dbReference>
<evidence type="ECO:0000256" key="5">
    <source>
        <dbReference type="ARBA" id="ARBA00023136"/>
    </source>
</evidence>
<dbReference type="GO" id="GO:0012505">
    <property type="term" value="C:endomembrane system"/>
    <property type="evidence" value="ECO:0007669"/>
    <property type="project" value="TreeGrafter"/>
</dbReference>
<dbReference type="OrthoDB" id="378564at2759"/>
<evidence type="ECO:0000313" key="9">
    <source>
        <dbReference type="Proteomes" id="UP000247498"/>
    </source>
</evidence>
<comment type="caution">
    <text evidence="8">The sequence shown here is derived from an EMBL/GenBank/DDBJ whole genome shotgun (WGS) entry which is preliminary data.</text>
</comment>
<dbReference type="AlphaFoldDB" id="A0A2V0NZK6"/>
<proteinExistence type="inferred from homology"/>
<protein>
    <recommendedName>
        <fullName evidence="10">Cleft lip and palate transmembrane 1</fullName>
    </recommendedName>
</protein>
<gene>
    <name evidence="8" type="ORF">Rsub_03378</name>
</gene>
<evidence type="ECO:0000256" key="4">
    <source>
        <dbReference type="ARBA" id="ARBA00022989"/>
    </source>
</evidence>
<organism evidence="8 9">
    <name type="scientific">Raphidocelis subcapitata</name>
    <dbReference type="NCBI Taxonomy" id="307507"/>
    <lineage>
        <taxon>Eukaryota</taxon>
        <taxon>Viridiplantae</taxon>
        <taxon>Chlorophyta</taxon>
        <taxon>core chlorophytes</taxon>
        <taxon>Chlorophyceae</taxon>
        <taxon>CS clade</taxon>
        <taxon>Sphaeropleales</taxon>
        <taxon>Selenastraceae</taxon>
        <taxon>Raphidocelis</taxon>
    </lineage>
</organism>
<keyword evidence="9" id="KW-1185">Reference proteome</keyword>